<dbReference type="Proteomes" id="UP000000702">
    <property type="component" value="Unassembled WGS sequence"/>
</dbReference>
<dbReference type="AlphaFoldDB" id="F9WHG1"/>
<organism evidence="1 2">
    <name type="scientific">Trypanosoma congolense (strain IL3000)</name>
    <dbReference type="NCBI Taxonomy" id="1068625"/>
    <lineage>
        <taxon>Eukaryota</taxon>
        <taxon>Discoba</taxon>
        <taxon>Euglenozoa</taxon>
        <taxon>Kinetoplastea</taxon>
        <taxon>Metakinetoplastina</taxon>
        <taxon>Trypanosomatida</taxon>
        <taxon>Trypanosomatidae</taxon>
        <taxon>Trypanosoma</taxon>
        <taxon>Nannomonas</taxon>
    </lineage>
</organism>
<reference evidence="1 2" key="2">
    <citation type="journal article" date="2012" name="Proc. Natl. Acad. Sci. U.S.A.">
        <title>Antigenic diversity is generated by distinct evolutionary mechanisms in African trypanosome species.</title>
        <authorList>
            <person name="Jackson A.P."/>
            <person name="Berry A."/>
            <person name="Aslett M."/>
            <person name="Allison H.C."/>
            <person name="Burton P."/>
            <person name="Vavrova-Anderson J."/>
            <person name="Brown R."/>
            <person name="Browne H."/>
            <person name="Corton N."/>
            <person name="Hauser H."/>
            <person name="Gamble J."/>
            <person name="Gilderthorp R."/>
            <person name="Marcello L."/>
            <person name="McQuillan J."/>
            <person name="Otto T.D."/>
            <person name="Quail M.A."/>
            <person name="Sanders M.J."/>
            <person name="van Tonder A."/>
            <person name="Ginger M.L."/>
            <person name="Field M.C."/>
            <person name="Barry J.D."/>
            <person name="Hertz-Fowler C."/>
            <person name="Berriman M."/>
        </authorList>
    </citation>
    <scope>NUCLEOTIDE SEQUENCE [LARGE SCALE GENOMIC DNA]</scope>
    <source>
        <strain evidence="1 2">IL3000</strain>
    </source>
</reference>
<keyword evidence="2" id="KW-1185">Reference proteome</keyword>
<name>F9WHG1_TRYCI</name>
<sequence>MRWLLSHRGVKLVPPWGQTGGEEQTARSNILDIRSAAWEPVSDSPSLLSAAESLNRKRSKTPSIQCNLIAVDVKIDCVGGEGMDIESSLQRGLRFLAFWGRRMEASAERAVHACIGIGRPNTLSLHINGNKLSGTRNR</sequence>
<gene>
    <name evidence="1" type="ORF">TCIL3000_0_01780</name>
</gene>
<proteinExistence type="predicted"/>
<dbReference type="EMBL" id="CAEQ01002431">
    <property type="protein sequence ID" value="CCD16754.1"/>
    <property type="molecule type" value="Genomic_DNA"/>
</dbReference>
<evidence type="ECO:0000313" key="2">
    <source>
        <dbReference type="Proteomes" id="UP000000702"/>
    </source>
</evidence>
<comment type="caution">
    <text evidence="1">The sequence shown here is derived from an EMBL/GenBank/DDBJ whole genome shotgun (WGS) entry which is preliminary data.</text>
</comment>
<accession>F9WHG1</accession>
<reference evidence="2" key="1">
    <citation type="submission" date="2011-07" db="EMBL/GenBank/DDBJ databases">
        <title>Divergent evolution of antigenic variation in African trypanosomes.</title>
        <authorList>
            <person name="Jackson A.P."/>
            <person name="Berry A."/>
            <person name="Allison H.C."/>
            <person name="Burton P."/>
            <person name="Anderson J."/>
            <person name="Aslett M."/>
            <person name="Brown R."/>
            <person name="Corton N."/>
            <person name="Harris D."/>
            <person name="Hauser H."/>
            <person name="Gamble J."/>
            <person name="Gilderthorp R."/>
            <person name="McQuillan J."/>
            <person name="Quail M.A."/>
            <person name="Sanders M."/>
            <person name="Van Tonder A."/>
            <person name="Ginger M.L."/>
            <person name="Donelson J.E."/>
            <person name="Field M.C."/>
            <person name="Barry J.D."/>
            <person name="Berriman M."/>
            <person name="Hertz-Fowler C."/>
        </authorList>
    </citation>
    <scope>NUCLEOTIDE SEQUENCE [LARGE SCALE GENOMIC DNA]</scope>
    <source>
        <strain evidence="2">IL3000</strain>
    </source>
</reference>
<protein>
    <submittedName>
        <fullName evidence="1">Uncharacterized protein</fullName>
    </submittedName>
</protein>
<evidence type="ECO:0000313" key="1">
    <source>
        <dbReference type="EMBL" id="CCD16754.1"/>
    </source>
</evidence>